<reference evidence="2 3" key="1">
    <citation type="submission" date="2024-07" db="EMBL/GenBank/DDBJ databases">
        <title>Section-level genome sequencing and comparative genomics of Aspergillus sections Usti and Cavernicolus.</title>
        <authorList>
            <consortium name="Lawrence Berkeley National Laboratory"/>
            <person name="Nybo J.L."/>
            <person name="Vesth T.C."/>
            <person name="Theobald S."/>
            <person name="Frisvad J.C."/>
            <person name="Larsen T.O."/>
            <person name="Kjaerboelling I."/>
            <person name="Rothschild-Mancinelli K."/>
            <person name="Lyhne E.K."/>
            <person name="Kogle M.E."/>
            <person name="Barry K."/>
            <person name="Clum A."/>
            <person name="Na H."/>
            <person name="Ledsgaard L."/>
            <person name="Lin J."/>
            <person name="Lipzen A."/>
            <person name="Kuo A."/>
            <person name="Riley R."/>
            <person name="Mondo S."/>
            <person name="Labutti K."/>
            <person name="Haridas S."/>
            <person name="Pangalinan J."/>
            <person name="Salamov A.A."/>
            <person name="Simmons B.A."/>
            <person name="Magnuson J.K."/>
            <person name="Chen J."/>
            <person name="Drula E."/>
            <person name="Henrissat B."/>
            <person name="Wiebenga A."/>
            <person name="Lubbers R.J."/>
            <person name="Gomes A.C."/>
            <person name="Makela M.R."/>
            <person name="Stajich J."/>
            <person name="Grigoriev I.V."/>
            <person name="Mortensen U.H."/>
            <person name="De Vries R.P."/>
            <person name="Baker S.E."/>
            <person name="Andersen M.R."/>
        </authorList>
    </citation>
    <scope>NUCLEOTIDE SEQUENCE [LARGE SCALE GENOMIC DNA]</scope>
    <source>
        <strain evidence="2 3">CBS 209.92</strain>
    </source>
</reference>
<organism evidence="2 3">
    <name type="scientific">Aspergillus keveii</name>
    <dbReference type="NCBI Taxonomy" id="714993"/>
    <lineage>
        <taxon>Eukaryota</taxon>
        <taxon>Fungi</taxon>
        <taxon>Dikarya</taxon>
        <taxon>Ascomycota</taxon>
        <taxon>Pezizomycotina</taxon>
        <taxon>Eurotiomycetes</taxon>
        <taxon>Eurotiomycetidae</taxon>
        <taxon>Eurotiales</taxon>
        <taxon>Aspergillaceae</taxon>
        <taxon>Aspergillus</taxon>
        <taxon>Aspergillus subgen. Nidulantes</taxon>
    </lineage>
</organism>
<feature type="compositionally biased region" description="Pro residues" evidence="1">
    <location>
        <begin position="205"/>
        <end position="216"/>
    </location>
</feature>
<comment type="caution">
    <text evidence="2">The sequence shown here is derived from an EMBL/GenBank/DDBJ whole genome shotgun (WGS) entry which is preliminary data.</text>
</comment>
<feature type="region of interest" description="Disordered" evidence="1">
    <location>
        <begin position="192"/>
        <end position="241"/>
    </location>
</feature>
<keyword evidence="3" id="KW-1185">Reference proteome</keyword>
<protein>
    <submittedName>
        <fullName evidence="2">Uncharacterized protein</fullName>
    </submittedName>
</protein>
<evidence type="ECO:0000313" key="2">
    <source>
        <dbReference type="EMBL" id="KAL2787224.1"/>
    </source>
</evidence>
<gene>
    <name evidence="2" type="ORF">BJX66DRAFT_341416</name>
</gene>
<dbReference type="EMBL" id="JBFTWV010000101">
    <property type="protein sequence ID" value="KAL2787224.1"/>
    <property type="molecule type" value="Genomic_DNA"/>
</dbReference>
<evidence type="ECO:0000256" key="1">
    <source>
        <dbReference type="SAM" id="MobiDB-lite"/>
    </source>
</evidence>
<sequence>MASNSRSSAHEAYRIDGIAMLIPIRPGQTMLIDSVLNFIPVSPPELEGTMIDRLPTPPTTTLPTLRLVDEVTSSASSDGGVRLDTESPITVPCLDGAALPSDSGPGPASTSGAATFRLNPEVAVFVPQVLTTSLPIHSGTHLSNFNPESPSFVPVALQAPVSDTTVDSSVTTDDIDTHSPKHCSYCKMVFPRASSPSEQDSAPIDTPPAPPSPPVQPLVHGILPATPSPGDQPDISTPPSQQQVVTIGFPYAGGHNTPTGRLHPPPAIKDRRSTLVNHTMALLHARGFNWTRVQPCIRTPINDPTSRPRPTIFIIMDLVHIDREALDTAFREILLFAERELELPAVNVEAVDTLYAPATDDDANHNSNSNNNNNNNRIGVAIDDHDDCVLPDFEDSLLAEMGRLANMDVYLSPPYVWVNFVRVPDLPIHVGPRVDTPRPPTPRLRPVEAAGITQNIPPLDNSTPMPPTPHLEGIDHPDIDNIPFLQLSPPMLDWV</sequence>
<dbReference type="Proteomes" id="UP001610563">
    <property type="component" value="Unassembled WGS sequence"/>
</dbReference>
<evidence type="ECO:0000313" key="3">
    <source>
        <dbReference type="Proteomes" id="UP001610563"/>
    </source>
</evidence>
<name>A0ABR4FVD9_9EURO</name>
<proteinExistence type="predicted"/>
<accession>A0ABR4FVD9</accession>